<accession>A0A0L8IB89</accession>
<evidence type="ECO:0000313" key="1">
    <source>
        <dbReference type="EMBL" id="KOF98285.1"/>
    </source>
</evidence>
<sequence>MGKNYLCDYSQIARTEHLVLHRDKFKISPAHHVGKGVPTSLSSSSETCRRHGSHPQAKCCVEMLASKKTTVCQIRGICNTRLRTFFSEQNLQCACLRTTRIQVNWLTICCPVPHTASSAEKQTSGEVCVPLYRRQKIAISPFPDLSLVVGSCVSMWNYLLPTAEKPNNLSPTFQETYGKQRKIYSHTYH</sequence>
<gene>
    <name evidence="1" type="ORF">OCBIM_22026514mg</name>
</gene>
<protein>
    <submittedName>
        <fullName evidence="1">Uncharacterized protein</fullName>
    </submittedName>
</protein>
<dbReference type="EMBL" id="KQ416190">
    <property type="protein sequence ID" value="KOF98285.1"/>
    <property type="molecule type" value="Genomic_DNA"/>
</dbReference>
<dbReference type="AlphaFoldDB" id="A0A0L8IB89"/>
<reference evidence="1" key="1">
    <citation type="submission" date="2015-07" db="EMBL/GenBank/DDBJ databases">
        <title>MeaNS - Measles Nucleotide Surveillance Program.</title>
        <authorList>
            <person name="Tran T."/>
            <person name="Druce J."/>
        </authorList>
    </citation>
    <scope>NUCLEOTIDE SEQUENCE</scope>
    <source>
        <strain evidence="1">UCB-OBI-ISO-001</strain>
        <tissue evidence="1">Gonad</tissue>
    </source>
</reference>
<proteinExistence type="predicted"/>
<organism evidence="1">
    <name type="scientific">Octopus bimaculoides</name>
    <name type="common">California two-spotted octopus</name>
    <dbReference type="NCBI Taxonomy" id="37653"/>
    <lineage>
        <taxon>Eukaryota</taxon>
        <taxon>Metazoa</taxon>
        <taxon>Spiralia</taxon>
        <taxon>Lophotrochozoa</taxon>
        <taxon>Mollusca</taxon>
        <taxon>Cephalopoda</taxon>
        <taxon>Coleoidea</taxon>
        <taxon>Octopodiformes</taxon>
        <taxon>Octopoda</taxon>
        <taxon>Incirrata</taxon>
        <taxon>Octopodidae</taxon>
        <taxon>Octopus</taxon>
    </lineage>
</organism>
<name>A0A0L8IB89_OCTBM</name>